<dbReference type="EMBL" id="ML121591">
    <property type="protein sequence ID" value="RPB19335.1"/>
    <property type="molecule type" value="Genomic_DNA"/>
</dbReference>
<protein>
    <recommendedName>
        <fullName evidence="3">Heterokaryon incompatibility domain-containing protein</fullName>
    </recommendedName>
</protein>
<dbReference type="AlphaFoldDB" id="A0A3N4LMZ2"/>
<organism evidence="1 2">
    <name type="scientific">Terfezia boudieri ATCC MYA-4762</name>
    <dbReference type="NCBI Taxonomy" id="1051890"/>
    <lineage>
        <taxon>Eukaryota</taxon>
        <taxon>Fungi</taxon>
        <taxon>Dikarya</taxon>
        <taxon>Ascomycota</taxon>
        <taxon>Pezizomycotina</taxon>
        <taxon>Pezizomycetes</taxon>
        <taxon>Pezizales</taxon>
        <taxon>Pezizaceae</taxon>
        <taxon>Terfezia</taxon>
    </lineage>
</organism>
<dbReference type="Proteomes" id="UP000267821">
    <property type="component" value="Unassembled WGS sequence"/>
</dbReference>
<keyword evidence="2" id="KW-1185">Reference proteome</keyword>
<gene>
    <name evidence="1" type="ORF">L211DRAFT_639696</name>
</gene>
<accession>A0A3N4LMZ2</accession>
<proteinExistence type="predicted"/>
<evidence type="ECO:0000313" key="1">
    <source>
        <dbReference type="EMBL" id="RPB19335.1"/>
    </source>
</evidence>
<dbReference type="InParanoid" id="A0A3N4LMZ2"/>
<feature type="non-terminal residue" evidence="1">
    <location>
        <position position="1"/>
    </location>
</feature>
<sequence>ILFAYGPESPLPTILQDPQTGGGCKLVDGLAAPLLRRSLRYDERGGKFIEYGGDKRPRRIWDICANRVVPTTWFPTVPFVMAPMGIVFTLENLITPVSHAWVAPEDLEFVLSHINHGLWPLPIPRGTNLNHVRHELIQRNIRYTWLDVLCLRQNALGATASLSGLAPISDRDNEVIRKREELRMTEWETDIPLIGSIYEISHRVFVYLSGLGRPFQDEHWDHKRHWTRRVWTLQETKDHSEMIIGGLNETEVDPWMCKVDKHGRTLRQVARSALFETGSFTRILNLKDLVRVFQYRSCSNEIDRVAALLYIIMHAESADCGYYWPESHEFKHMYKGLPLYYPHETASDGWARFVGLTSRFSNYIIRHCPDHICADGLYLGSMATQLLSVFPYPSADHWFPSWAQVMQYPDVSVCEAQSMDTAPPPIDLSLKIIGGRLYRGVRLALGKDASGRPTHYNVYALVESRGIEKPASQQKLCAIGSPTLPNVDISPDHEYIIIDITPIRIDIGDHKIHCPEHGPAFADRSGEPMWAEHLLIVCRELSSWPSTQLEPISDPSTRLPLEYRLRRITSLGWKSAINTSGKPEHSWLPFEAALQTRVETFEHVVRGGRTTSYRAVLWDSRIDVRLQ</sequence>
<name>A0A3N4LMZ2_9PEZI</name>
<reference evidence="1 2" key="1">
    <citation type="journal article" date="2018" name="Nat. Ecol. Evol.">
        <title>Pezizomycetes genomes reveal the molecular basis of ectomycorrhizal truffle lifestyle.</title>
        <authorList>
            <person name="Murat C."/>
            <person name="Payen T."/>
            <person name="Noel B."/>
            <person name="Kuo A."/>
            <person name="Morin E."/>
            <person name="Chen J."/>
            <person name="Kohler A."/>
            <person name="Krizsan K."/>
            <person name="Balestrini R."/>
            <person name="Da Silva C."/>
            <person name="Montanini B."/>
            <person name="Hainaut M."/>
            <person name="Levati E."/>
            <person name="Barry K.W."/>
            <person name="Belfiori B."/>
            <person name="Cichocki N."/>
            <person name="Clum A."/>
            <person name="Dockter R.B."/>
            <person name="Fauchery L."/>
            <person name="Guy J."/>
            <person name="Iotti M."/>
            <person name="Le Tacon F."/>
            <person name="Lindquist E.A."/>
            <person name="Lipzen A."/>
            <person name="Malagnac F."/>
            <person name="Mello A."/>
            <person name="Molinier V."/>
            <person name="Miyauchi S."/>
            <person name="Poulain J."/>
            <person name="Riccioni C."/>
            <person name="Rubini A."/>
            <person name="Sitrit Y."/>
            <person name="Splivallo R."/>
            <person name="Traeger S."/>
            <person name="Wang M."/>
            <person name="Zifcakova L."/>
            <person name="Wipf D."/>
            <person name="Zambonelli A."/>
            <person name="Paolocci F."/>
            <person name="Nowrousian M."/>
            <person name="Ottonello S."/>
            <person name="Baldrian P."/>
            <person name="Spatafora J.W."/>
            <person name="Henrissat B."/>
            <person name="Nagy L.G."/>
            <person name="Aury J.M."/>
            <person name="Wincker P."/>
            <person name="Grigoriev I.V."/>
            <person name="Bonfante P."/>
            <person name="Martin F.M."/>
        </authorList>
    </citation>
    <scope>NUCLEOTIDE SEQUENCE [LARGE SCALE GENOMIC DNA]</scope>
    <source>
        <strain evidence="1 2">ATCC MYA-4762</strain>
    </source>
</reference>
<evidence type="ECO:0008006" key="3">
    <source>
        <dbReference type="Google" id="ProtNLM"/>
    </source>
</evidence>
<dbReference type="OrthoDB" id="5418601at2759"/>
<evidence type="ECO:0000313" key="2">
    <source>
        <dbReference type="Proteomes" id="UP000267821"/>
    </source>
</evidence>